<evidence type="ECO:0000313" key="3">
    <source>
        <dbReference type="Proteomes" id="UP000887565"/>
    </source>
</evidence>
<proteinExistence type="predicted"/>
<protein>
    <submittedName>
        <fullName evidence="4">Uncharacterized protein</fullName>
    </submittedName>
</protein>
<evidence type="ECO:0000256" key="2">
    <source>
        <dbReference type="SAM" id="MobiDB-lite"/>
    </source>
</evidence>
<evidence type="ECO:0000256" key="1">
    <source>
        <dbReference type="SAM" id="Coils"/>
    </source>
</evidence>
<reference evidence="4" key="1">
    <citation type="submission" date="2022-11" db="UniProtKB">
        <authorList>
            <consortium name="WormBaseParasite"/>
        </authorList>
    </citation>
    <scope>IDENTIFICATION</scope>
</reference>
<evidence type="ECO:0000313" key="4">
    <source>
        <dbReference type="WBParaSite" id="nRc.2.0.1.t17460-RA"/>
    </source>
</evidence>
<keyword evidence="3" id="KW-1185">Reference proteome</keyword>
<sequence>MCTAALAQAMQGCAVSGRIQLPLSAQSDKLDTKDGRQFGMGAKPELAKEDHAKRMANLEATIEQVAKKFANLPDDSDRSQTMDADTYDYVDQRTHIAPEPNLVSIYNPRQTPTISKIDAKIDIEAKPMNETERVRNGNIQNVATLAILESMQRAIDKSTNAVNVERTKAALREQEILDQLMRERVERKLWEEKFREQEQQNSKKIMEEVEKQMRESMKKMDKKPEERISNHGDMDILPSESEAVKDEELPKLESDDEQEQVMRITEMDDETFIWTKYGTYIPPNTTSFVQAVTEPQIQQQSEPEFTKIVTQLLKFWDKEHFHKIYGTIFHQDNIIIGFHIREDITLVLTKFGYLDQEKELARKRRDNINYILLCCIYDLKIVLAKMKDKSKM</sequence>
<accession>A0A915IVN7</accession>
<keyword evidence="1" id="KW-0175">Coiled coil</keyword>
<dbReference type="Proteomes" id="UP000887565">
    <property type="component" value="Unplaced"/>
</dbReference>
<feature type="compositionally biased region" description="Basic and acidic residues" evidence="2">
    <location>
        <begin position="220"/>
        <end position="234"/>
    </location>
</feature>
<organism evidence="3 4">
    <name type="scientific">Romanomermis culicivorax</name>
    <name type="common">Nematode worm</name>
    <dbReference type="NCBI Taxonomy" id="13658"/>
    <lineage>
        <taxon>Eukaryota</taxon>
        <taxon>Metazoa</taxon>
        <taxon>Ecdysozoa</taxon>
        <taxon>Nematoda</taxon>
        <taxon>Enoplea</taxon>
        <taxon>Dorylaimia</taxon>
        <taxon>Mermithida</taxon>
        <taxon>Mermithoidea</taxon>
        <taxon>Mermithidae</taxon>
        <taxon>Romanomermis</taxon>
    </lineage>
</organism>
<dbReference type="WBParaSite" id="nRc.2.0.1.t17460-RA">
    <property type="protein sequence ID" value="nRc.2.0.1.t17460-RA"/>
    <property type="gene ID" value="nRc.2.0.1.g17460"/>
</dbReference>
<feature type="coiled-coil region" evidence="1">
    <location>
        <begin position="180"/>
        <end position="215"/>
    </location>
</feature>
<feature type="region of interest" description="Disordered" evidence="2">
    <location>
        <begin position="220"/>
        <end position="242"/>
    </location>
</feature>
<dbReference type="AlphaFoldDB" id="A0A915IVN7"/>
<name>A0A915IVN7_ROMCU</name>